<comment type="subcellular location">
    <subcellularLocation>
        <location evidence="1">Lysosome membrane</location>
        <topology evidence="1">Multi-pass membrane protein</topology>
    </subcellularLocation>
</comment>
<keyword evidence="6" id="KW-0769">Symport</keyword>
<dbReference type="STRING" id="1160509.A0A3N4IJR7"/>
<organism evidence="13 14">
    <name type="scientific">Ascobolus immersus RN42</name>
    <dbReference type="NCBI Taxonomy" id="1160509"/>
    <lineage>
        <taxon>Eukaryota</taxon>
        <taxon>Fungi</taxon>
        <taxon>Dikarya</taxon>
        <taxon>Ascomycota</taxon>
        <taxon>Pezizomycotina</taxon>
        <taxon>Pezizomycetes</taxon>
        <taxon>Pezizales</taxon>
        <taxon>Ascobolaceae</taxon>
        <taxon>Ascobolus</taxon>
    </lineage>
</organism>
<gene>
    <name evidence="13" type="ORF">BJ508DRAFT_411109</name>
</gene>
<comment type="similarity">
    <text evidence="2">Belongs to the cystinosin family.</text>
</comment>
<keyword evidence="14" id="KW-1185">Reference proteome</keyword>
<dbReference type="GO" id="GO:0015293">
    <property type="term" value="F:symporter activity"/>
    <property type="evidence" value="ECO:0007669"/>
    <property type="project" value="UniProtKB-KW"/>
</dbReference>
<sequence>MDASEAWATVLINSDNDLVVLAKALSRLIGWTYFCCWSFSFYPQLWKNYQRKAVTGLSVDFATVNVFGFAFYTIYTTLLLLSPTIRAQYAARHPLSPEPTVRWNDFAFGVHALLLSFICWTQLYFWGYTRSSKQVLSVTMRGIIVGCFAAVGLVATFAWAELPGWELLDVVYAFSYAKLAITVVKYTPQAYINYKRQSTVGWSIHNILFDLAGGILSLAQLLLDSSMNGDWSGVTGNPVKFWLGLTTLGYDGLFCVQHYILYKGRAGVVLEGEGDDSSDSDDGDSVVQSYGTSGKKKAADLESGEGRAAIGPTGSSSSSSNPESSPLLKNKA</sequence>
<dbReference type="AlphaFoldDB" id="A0A3N4IJR7"/>
<dbReference type="SMART" id="SM00679">
    <property type="entry name" value="CTNS"/>
    <property type="match status" value="2"/>
</dbReference>
<accession>A0A3N4IJR7</accession>
<feature type="transmembrane region" description="Helical" evidence="12">
    <location>
        <begin position="241"/>
        <end position="262"/>
    </location>
</feature>
<dbReference type="InterPro" id="IPR005282">
    <property type="entry name" value="LC_transporter"/>
</dbReference>
<dbReference type="GO" id="GO:0015184">
    <property type="term" value="F:L-cystine transmembrane transporter activity"/>
    <property type="evidence" value="ECO:0007669"/>
    <property type="project" value="TreeGrafter"/>
</dbReference>
<dbReference type="Pfam" id="PF04193">
    <property type="entry name" value="PQ-loop"/>
    <property type="match status" value="2"/>
</dbReference>
<keyword evidence="3" id="KW-0813">Transport</keyword>
<evidence type="ECO:0000256" key="6">
    <source>
        <dbReference type="ARBA" id="ARBA00022847"/>
    </source>
</evidence>
<feature type="region of interest" description="Disordered" evidence="11">
    <location>
        <begin position="272"/>
        <end position="332"/>
    </location>
</feature>
<evidence type="ECO:0000256" key="4">
    <source>
        <dbReference type="ARBA" id="ARBA00022692"/>
    </source>
</evidence>
<dbReference type="PANTHER" id="PTHR13131">
    <property type="entry name" value="CYSTINOSIN"/>
    <property type="match status" value="1"/>
</dbReference>
<dbReference type="GO" id="GO:0005774">
    <property type="term" value="C:vacuolar membrane"/>
    <property type="evidence" value="ECO:0007669"/>
    <property type="project" value="TreeGrafter"/>
</dbReference>
<feature type="compositionally biased region" description="Acidic residues" evidence="11">
    <location>
        <begin position="272"/>
        <end position="284"/>
    </location>
</feature>
<evidence type="ECO:0000256" key="7">
    <source>
        <dbReference type="ARBA" id="ARBA00022989"/>
    </source>
</evidence>
<dbReference type="InterPro" id="IPR006603">
    <property type="entry name" value="PQ-loop_rpt"/>
</dbReference>
<keyword evidence="8 12" id="KW-0472">Membrane</keyword>
<keyword evidence="7 12" id="KW-1133">Transmembrane helix</keyword>
<evidence type="ECO:0000256" key="2">
    <source>
        <dbReference type="ARBA" id="ARBA00006855"/>
    </source>
</evidence>
<dbReference type="EMBL" id="ML119649">
    <property type="protein sequence ID" value="RPA86385.1"/>
    <property type="molecule type" value="Genomic_DNA"/>
</dbReference>
<dbReference type="Gene3D" id="1.20.1280.290">
    <property type="match status" value="2"/>
</dbReference>
<dbReference type="FunFam" id="1.20.1280.290:FF:000016">
    <property type="entry name" value="Cystinosin homolog"/>
    <property type="match status" value="1"/>
</dbReference>
<proteinExistence type="inferred from homology"/>
<evidence type="ECO:0000256" key="8">
    <source>
        <dbReference type="ARBA" id="ARBA00023136"/>
    </source>
</evidence>
<comment type="catalytic activity">
    <reaction evidence="10">
        <text>L-cystine(out) + H(+)(out) = L-cystine(in) + H(+)(in)</text>
        <dbReference type="Rhea" id="RHEA:66172"/>
        <dbReference type="ChEBI" id="CHEBI:15378"/>
        <dbReference type="ChEBI" id="CHEBI:35491"/>
    </reaction>
    <physiologicalReaction direction="left-to-right" evidence="10">
        <dbReference type="Rhea" id="RHEA:66173"/>
    </physiologicalReaction>
</comment>
<feature type="transmembrane region" description="Helical" evidence="12">
    <location>
        <begin position="106"/>
        <end position="126"/>
    </location>
</feature>
<evidence type="ECO:0000256" key="3">
    <source>
        <dbReference type="ARBA" id="ARBA00022448"/>
    </source>
</evidence>
<feature type="transmembrane region" description="Helical" evidence="12">
    <location>
        <begin position="138"/>
        <end position="159"/>
    </location>
</feature>
<evidence type="ECO:0000313" key="13">
    <source>
        <dbReference type="EMBL" id="RPA86385.1"/>
    </source>
</evidence>
<feature type="transmembrane region" description="Helical" evidence="12">
    <location>
        <begin position="20"/>
        <end position="42"/>
    </location>
</feature>
<evidence type="ECO:0000256" key="9">
    <source>
        <dbReference type="ARBA" id="ARBA00023228"/>
    </source>
</evidence>
<dbReference type="PANTHER" id="PTHR13131:SF5">
    <property type="entry name" value="CYSTINOSIN"/>
    <property type="match status" value="1"/>
</dbReference>
<feature type="transmembrane region" description="Helical" evidence="12">
    <location>
        <begin position="200"/>
        <end position="221"/>
    </location>
</feature>
<keyword evidence="9" id="KW-0458">Lysosome</keyword>
<feature type="transmembrane region" description="Helical" evidence="12">
    <location>
        <begin position="54"/>
        <end position="75"/>
    </location>
</feature>
<evidence type="ECO:0000256" key="1">
    <source>
        <dbReference type="ARBA" id="ARBA00004155"/>
    </source>
</evidence>
<evidence type="ECO:0000256" key="12">
    <source>
        <dbReference type="SAM" id="Phobius"/>
    </source>
</evidence>
<evidence type="ECO:0000256" key="10">
    <source>
        <dbReference type="ARBA" id="ARBA00048473"/>
    </source>
</evidence>
<dbReference type="OrthoDB" id="75720at2759"/>
<feature type="transmembrane region" description="Helical" evidence="12">
    <location>
        <begin position="171"/>
        <end position="188"/>
    </location>
</feature>
<protein>
    <submittedName>
        <fullName evidence="13">PQ-loop-domain-containing protein</fullName>
    </submittedName>
</protein>
<keyword evidence="5" id="KW-0677">Repeat</keyword>
<feature type="compositionally biased region" description="Low complexity" evidence="11">
    <location>
        <begin position="315"/>
        <end position="326"/>
    </location>
</feature>
<dbReference type="Proteomes" id="UP000275078">
    <property type="component" value="Unassembled WGS sequence"/>
</dbReference>
<evidence type="ECO:0000256" key="5">
    <source>
        <dbReference type="ARBA" id="ARBA00022737"/>
    </source>
</evidence>
<keyword evidence="4 12" id="KW-0812">Transmembrane</keyword>
<dbReference type="NCBIfam" id="TIGR00951">
    <property type="entry name" value="2A43"/>
    <property type="match status" value="1"/>
</dbReference>
<evidence type="ECO:0000313" key="14">
    <source>
        <dbReference type="Proteomes" id="UP000275078"/>
    </source>
</evidence>
<evidence type="ECO:0000256" key="11">
    <source>
        <dbReference type="SAM" id="MobiDB-lite"/>
    </source>
</evidence>
<name>A0A3N4IJR7_ASCIM</name>
<dbReference type="GO" id="GO:0000324">
    <property type="term" value="C:fungal-type vacuole"/>
    <property type="evidence" value="ECO:0007669"/>
    <property type="project" value="TreeGrafter"/>
</dbReference>
<reference evidence="13 14" key="1">
    <citation type="journal article" date="2018" name="Nat. Ecol. Evol.">
        <title>Pezizomycetes genomes reveal the molecular basis of ectomycorrhizal truffle lifestyle.</title>
        <authorList>
            <person name="Murat C."/>
            <person name="Payen T."/>
            <person name="Noel B."/>
            <person name="Kuo A."/>
            <person name="Morin E."/>
            <person name="Chen J."/>
            <person name="Kohler A."/>
            <person name="Krizsan K."/>
            <person name="Balestrini R."/>
            <person name="Da Silva C."/>
            <person name="Montanini B."/>
            <person name="Hainaut M."/>
            <person name="Levati E."/>
            <person name="Barry K.W."/>
            <person name="Belfiori B."/>
            <person name="Cichocki N."/>
            <person name="Clum A."/>
            <person name="Dockter R.B."/>
            <person name="Fauchery L."/>
            <person name="Guy J."/>
            <person name="Iotti M."/>
            <person name="Le Tacon F."/>
            <person name="Lindquist E.A."/>
            <person name="Lipzen A."/>
            <person name="Malagnac F."/>
            <person name="Mello A."/>
            <person name="Molinier V."/>
            <person name="Miyauchi S."/>
            <person name="Poulain J."/>
            <person name="Riccioni C."/>
            <person name="Rubini A."/>
            <person name="Sitrit Y."/>
            <person name="Splivallo R."/>
            <person name="Traeger S."/>
            <person name="Wang M."/>
            <person name="Zifcakova L."/>
            <person name="Wipf D."/>
            <person name="Zambonelli A."/>
            <person name="Paolocci F."/>
            <person name="Nowrousian M."/>
            <person name="Ottonello S."/>
            <person name="Baldrian P."/>
            <person name="Spatafora J.W."/>
            <person name="Henrissat B."/>
            <person name="Nagy L.G."/>
            <person name="Aury J.M."/>
            <person name="Wincker P."/>
            <person name="Grigoriev I.V."/>
            <person name="Bonfante P."/>
            <person name="Martin F.M."/>
        </authorList>
    </citation>
    <scope>NUCLEOTIDE SEQUENCE [LARGE SCALE GENOMIC DNA]</scope>
    <source>
        <strain evidence="13 14">RN42</strain>
    </source>
</reference>